<feature type="transmembrane region" description="Helical" evidence="7">
    <location>
        <begin position="117"/>
        <end position="134"/>
    </location>
</feature>
<accession>A0A1G8B868</accession>
<evidence type="ECO:0000256" key="6">
    <source>
        <dbReference type="ARBA" id="ARBA00023136"/>
    </source>
</evidence>
<keyword evidence="5 7" id="KW-1133">Transmembrane helix</keyword>
<proteinExistence type="inferred from homology"/>
<dbReference type="InterPro" id="IPR049177">
    <property type="entry name" value="MgtC_SapB_SrpB_YhiD_N"/>
</dbReference>
<dbReference type="PANTHER" id="PTHR33778">
    <property type="entry name" value="PROTEIN MGTC"/>
    <property type="match status" value="1"/>
</dbReference>
<dbReference type="STRING" id="262004.SAMN04489796_102167"/>
<evidence type="ECO:0000256" key="7">
    <source>
        <dbReference type="SAM" id="Phobius"/>
    </source>
</evidence>
<comment type="subcellular location">
    <subcellularLocation>
        <location evidence="1">Cell membrane</location>
        <topology evidence="1">Multi-pass membrane protein</topology>
    </subcellularLocation>
</comment>
<evidence type="ECO:0000256" key="2">
    <source>
        <dbReference type="ARBA" id="ARBA00009298"/>
    </source>
</evidence>
<dbReference type="GO" id="GO:0005886">
    <property type="term" value="C:plasma membrane"/>
    <property type="evidence" value="ECO:0007669"/>
    <property type="project" value="UniProtKB-SubCell"/>
</dbReference>
<keyword evidence="6 7" id="KW-0472">Membrane</keyword>
<keyword evidence="10" id="KW-1185">Reference proteome</keyword>
<evidence type="ECO:0000313" key="10">
    <source>
        <dbReference type="Proteomes" id="UP000199492"/>
    </source>
</evidence>
<gene>
    <name evidence="9" type="ORF">SAMN04489796_102167</name>
</gene>
<name>A0A1G8B868_9FLAO</name>
<evidence type="ECO:0000256" key="1">
    <source>
        <dbReference type="ARBA" id="ARBA00004651"/>
    </source>
</evidence>
<evidence type="ECO:0000256" key="4">
    <source>
        <dbReference type="ARBA" id="ARBA00022692"/>
    </source>
</evidence>
<dbReference type="PRINTS" id="PR01837">
    <property type="entry name" value="MGTCSAPBPROT"/>
</dbReference>
<evidence type="ECO:0000256" key="3">
    <source>
        <dbReference type="ARBA" id="ARBA00022475"/>
    </source>
</evidence>
<feature type="transmembrane region" description="Helical" evidence="7">
    <location>
        <begin position="64"/>
        <end position="83"/>
    </location>
</feature>
<dbReference type="AlphaFoldDB" id="A0A1G8B868"/>
<evidence type="ECO:0000313" key="9">
    <source>
        <dbReference type="EMBL" id="SDH29368.1"/>
    </source>
</evidence>
<feature type="transmembrane region" description="Helical" evidence="7">
    <location>
        <begin position="6"/>
        <end position="26"/>
    </location>
</feature>
<comment type="similarity">
    <text evidence="2">Belongs to the MgtC/SapB family.</text>
</comment>
<dbReference type="Pfam" id="PF02308">
    <property type="entry name" value="MgtC"/>
    <property type="match status" value="1"/>
</dbReference>
<evidence type="ECO:0000256" key="5">
    <source>
        <dbReference type="ARBA" id="ARBA00022989"/>
    </source>
</evidence>
<organism evidence="9 10">
    <name type="scientific">Winogradskyella thalassocola</name>
    <dbReference type="NCBI Taxonomy" id="262004"/>
    <lineage>
        <taxon>Bacteria</taxon>
        <taxon>Pseudomonadati</taxon>
        <taxon>Bacteroidota</taxon>
        <taxon>Flavobacteriia</taxon>
        <taxon>Flavobacteriales</taxon>
        <taxon>Flavobacteriaceae</taxon>
        <taxon>Winogradskyella</taxon>
    </lineage>
</organism>
<feature type="transmembrane region" description="Helical" evidence="7">
    <location>
        <begin position="90"/>
        <end position="111"/>
    </location>
</feature>
<dbReference type="RefSeq" id="WP_092467048.1">
    <property type="nucleotide sequence ID" value="NZ_FNCZ01000002.1"/>
</dbReference>
<dbReference type="Proteomes" id="UP000199492">
    <property type="component" value="Unassembled WGS sequence"/>
</dbReference>
<feature type="transmembrane region" description="Helical" evidence="7">
    <location>
        <begin position="38"/>
        <end position="58"/>
    </location>
</feature>
<evidence type="ECO:0000259" key="8">
    <source>
        <dbReference type="Pfam" id="PF02308"/>
    </source>
</evidence>
<keyword evidence="3" id="KW-1003">Cell membrane</keyword>
<feature type="domain" description="MgtC/SapB/SrpB/YhiD N-terminal" evidence="8">
    <location>
        <begin position="14"/>
        <end position="136"/>
    </location>
</feature>
<protein>
    <submittedName>
        <fullName evidence="9">Putative Mg2+ transporter-C (MgtC) family protein</fullName>
    </submittedName>
</protein>
<dbReference type="InterPro" id="IPR003416">
    <property type="entry name" value="MgtC/SapB/SrpB/YhiD_fam"/>
</dbReference>
<dbReference type="OrthoDB" id="9811198at2"/>
<reference evidence="10" key="1">
    <citation type="submission" date="2016-10" db="EMBL/GenBank/DDBJ databases">
        <authorList>
            <person name="Varghese N."/>
            <person name="Submissions S."/>
        </authorList>
    </citation>
    <scope>NUCLEOTIDE SEQUENCE [LARGE SCALE GENOMIC DNA]</scope>
    <source>
        <strain evidence="10">DSM 15363</strain>
    </source>
</reference>
<sequence>MNELSHIDFIISIATAMMAGVIIGLERQMKNKNAGLKTNALVAVGAAIYVNISYTYMGVNYVDMSRIISQIVVGVGFLGAGVIMKKEKSVSGLATAASIWCSASLGCLAALNMYVELISATFLILFINLIFGYLNRYIYNRNSGAG</sequence>
<dbReference type="EMBL" id="FNCZ01000002">
    <property type="protein sequence ID" value="SDH29368.1"/>
    <property type="molecule type" value="Genomic_DNA"/>
</dbReference>
<keyword evidence="4 7" id="KW-0812">Transmembrane</keyword>
<dbReference type="PANTHER" id="PTHR33778:SF1">
    <property type="entry name" value="MAGNESIUM TRANSPORTER YHID-RELATED"/>
    <property type="match status" value="1"/>
</dbReference>